<dbReference type="SUPFAM" id="SSF51735">
    <property type="entry name" value="NAD(P)-binding Rossmann-fold domains"/>
    <property type="match status" value="1"/>
</dbReference>
<dbReference type="PANTHER" id="PTHR43477:SF1">
    <property type="entry name" value="DIHYDROANTICAPSIN 7-DEHYDROGENASE"/>
    <property type="match status" value="1"/>
</dbReference>
<dbReference type="PRINTS" id="PR00081">
    <property type="entry name" value="GDHRDH"/>
</dbReference>
<dbReference type="InterPro" id="IPR002347">
    <property type="entry name" value="SDR_fam"/>
</dbReference>
<evidence type="ECO:0000256" key="3">
    <source>
        <dbReference type="SAM" id="MobiDB-lite"/>
    </source>
</evidence>
<evidence type="ECO:0000313" key="5">
    <source>
        <dbReference type="Proteomes" id="UP000071859"/>
    </source>
</evidence>
<dbReference type="InterPro" id="IPR020904">
    <property type="entry name" value="Sc_DH/Rdtase_CS"/>
</dbReference>
<dbReference type="Gene3D" id="3.40.50.720">
    <property type="entry name" value="NAD(P)-binding Rossmann-like Domain"/>
    <property type="match status" value="1"/>
</dbReference>
<dbReference type="FunFam" id="3.40.50.720:FF:000084">
    <property type="entry name" value="Short-chain dehydrogenase reductase"/>
    <property type="match status" value="1"/>
</dbReference>
<protein>
    <submittedName>
        <fullName evidence="4">Short-chain dehydrogenase/reductase SDR</fullName>
    </submittedName>
</protein>
<evidence type="ECO:0000313" key="4">
    <source>
        <dbReference type="EMBL" id="SAL05600.1"/>
    </source>
</evidence>
<dbReference type="GO" id="GO:0016491">
    <property type="term" value="F:oxidoreductase activity"/>
    <property type="evidence" value="ECO:0007669"/>
    <property type="project" value="UniProtKB-KW"/>
</dbReference>
<dbReference type="AlphaFoldDB" id="A0A158EFX2"/>
<organism evidence="4 5">
    <name type="scientific">Caballeronia calidae</name>
    <dbReference type="NCBI Taxonomy" id="1777139"/>
    <lineage>
        <taxon>Bacteria</taxon>
        <taxon>Pseudomonadati</taxon>
        <taxon>Pseudomonadota</taxon>
        <taxon>Betaproteobacteria</taxon>
        <taxon>Burkholderiales</taxon>
        <taxon>Burkholderiaceae</taxon>
        <taxon>Caballeronia</taxon>
    </lineage>
</organism>
<keyword evidence="5" id="KW-1185">Reference proteome</keyword>
<dbReference type="PANTHER" id="PTHR43477">
    <property type="entry name" value="DIHYDROANTICAPSIN 7-DEHYDROGENASE"/>
    <property type="match status" value="1"/>
</dbReference>
<dbReference type="PRINTS" id="PR00080">
    <property type="entry name" value="SDRFAMILY"/>
</dbReference>
<sequence>MKTDTGDRVAGKVAIVTGAGSVTEGIGNGRAAALMLARQGAKVALLDINERSANDTRRMIEEEGGECFAMETDVTNPASCEEAVRRTVSQWGRLDILVNNVGTARVAGDATQVDIEAWNRGMLINVTSMMLMVRFAVPEMKKSGGGSIINISSIVALHGGHTNLFYPTSKGALLNMTRTMAGNHGPDGIRVNCICPGFLYTPVIESAVDNSGGGVPDSVRETRKNAGAIKTEGTAWDVAYGILYLASDESRWVTGVVLPIDAGVSAISPHFQKSSPSAMMRGHEKHWEASASGNFPSQPNR</sequence>
<dbReference type="Proteomes" id="UP000071859">
    <property type="component" value="Unassembled WGS sequence"/>
</dbReference>
<dbReference type="CDD" id="cd05233">
    <property type="entry name" value="SDR_c"/>
    <property type="match status" value="1"/>
</dbReference>
<gene>
    <name evidence="4" type="ORF">AWB78_07592</name>
</gene>
<dbReference type="InterPro" id="IPR036291">
    <property type="entry name" value="NAD(P)-bd_dom_sf"/>
</dbReference>
<dbReference type="RefSeq" id="WP_074173630.1">
    <property type="nucleotide sequence ID" value="NZ_FCOX02000085.1"/>
</dbReference>
<comment type="caution">
    <text evidence="4">The sequence shown here is derived from an EMBL/GenBank/DDBJ whole genome shotgun (WGS) entry which is preliminary data.</text>
</comment>
<dbReference type="InterPro" id="IPR051122">
    <property type="entry name" value="SDR_DHRS6-like"/>
</dbReference>
<accession>A0A158EFX2</accession>
<dbReference type="PROSITE" id="PS00061">
    <property type="entry name" value="ADH_SHORT"/>
    <property type="match status" value="1"/>
</dbReference>
<feature type="compositionally biased region" description="Polar residues" evidence="3">
    <location>
        <begin position="291"/>
        <end position="301"/>
    </location>
</feature>
<dbReference type="OrthoDB" id="9178657at2"/>
<name>A0A158EFX2_9BURK</name>
<comment type="similarity">
    <text evidence="1">Belongs to the short-chain dehydrogenases/reductases (SDR) family.</text>
</comment>
<reference evidence="4" key="1">
    <citation type="submission" date="2016-01" db="EMBL/GenBank/DDBJ databases">
        <authorList>
            <person name="Peeters C."/>
        </authorList>
    </citation>
    <scope>NUCLEOTIDE SEQUENCE</scope>
    <source>
        <strain evidence="4">LMG 29321</strain>
    </source>
</reference>
<proteinExistence type="inferred from homology"/>
<dbReference type="Pfam" id="PF13561">
    <property type="entry name" value="adh_short_C2"/>
    <property type="match status" value="1"/>
</dbReference>
<keyword evidence="2" id="KW-0560">Oxidoreductase</keyword>
<feature type="region of interest" description="Disordered" evidence="3">
    <location>
        <begin position="275"/>
        <end position="301"/>
    </location>
</feature>
<evidence type="ECO:0000256" key="2">
    <source>
        <dbReference type="ARBA" id="ARBA00023002"/>
    </source>
</evidence>
<dbReference type="EMBL" id="FCOX02000085">
    <property type="protein sequence ID" value="SAL05600.1"/>
    <property type="molecule type" value="Genomic_DNA"/>
</dbReference>
<evidence type="ECO:0000256" key="1">
    <source>
        <dbReference type="ARBA" id="ARBA00006484"/>
    </source>
</evidence>